<feature type="compositionally biased region" description="Basic residues" evidence="1">
    <location>
        <begin position="385"/>
        <end position="396"/>
    </location>
</feature>
<comment type="caution">
    <text evidence="2">The sequence shown here is derived from an EMBL/GenBank/DDBJ whole genome shotgun (WGS) entry which is preliminary data.</text>
</comment>
<evidence type="ECO:0000313" key="2">
    <source>
        <dbReference type="EMBL" id="KAK7047252.1"/>
    </source>
</evidence>
<evidence type="ECO:0000313" key="3">
    <source>
        <dbReference type="Proteomes" id="UP001383192"/>
    </source>
</evidence>
<accession>A0AAW0D8B8</accession>
<feature type="region of interest" description="Disordered" evidence="1">
    <location>
        <begin position="361"/>
        <end position="396"/>
    </location>
</feature>
<gene>
    <name evidence="2" type="ORF">VNI00_006919</name>
</gene>
<feature type="compositionally biased region" description="Basic and acidic residues" evidence="1">
    <location>
        <begin position="94"/>
        <end position="103"/>
    </location>
</feature>
<feature type="compositionally biased region" description="Basic and acidic residues" evidence="1">
    <location>
        <begin position="222"/>
        <end position="235"/>
    </location>
</feature>
<dbReference type="Proteomes" id="UP001383192">
    <property type="component" value="Unassembled WGS sequence"/>
</dbReference>
<dbReference type="EMBL" id="JAYKXP010000021">
    <property type="protein sequence ID" value="KAK7047252.1"/>
    <property type="molecule type" value="Genomic_DNA"/>
</dbReference>
<dbReference type="AlphaFoldDB" id="A0AAW0D8B8"/>
<keyword evidence="3" id="KW-1185">Reference proteome</keyword>
<evidence type="ECO:0000256" key="1">
    <source>
        <dbReference type="SAM" id="MobiDB-lite"/>
    </source>
</evidence>
<reference evidence="2 3" key="1">
    <citation type="submission" date="2024-01" db="EMBL/GenBank/DDBJ databases">
        <title>A draft genome for a cacao thread blight-causing isolate of Paramarasmius palmivorus.</title>
        <authorList>
            <person name="Baruah I.K."/>
            <person name="Bukari Y."/>
            <person name="Amoako-Attah I."/>
            <person name="Meinhardt L.W."/>
            <person name="Bailey B.A."/>
            <person name="Cohen S.P."/>
        </authorList>
    </citation>
    <scope>NUCLEOTIDE SEQUENCE [LARGE SCALE GENOMIC DNA]</scope>
    <source>
        <strain evidence="2 3">GH-12</strain>
    </source>
</reference>
<feature type="compositionally biased region" description="Low complexity" evidence="1">
    <location>
        <begin position="367"/>
        <end position="379"/>
    </location>
</feature>
<proteinExistence type="predicted"/>
<feature type="region of interest" description="Disordered" evidence="1">
    <location>
        <begin position="54"/>
        <end position="245"/>
    </location>
</feature>
<feature type="compositionally biased region" description="Acidic residues" evidence="1">
    <location>
        <begin position="208"/>
        <end position="221"/>
    </location>
</feature>
<protein>
    <submittedName>
        <fullName evidence="2">Uncharacterized protein</fullName>
    </submittedName>
</protein>
<name>A0AAW0D8B8_9AGAR</name>
<feature type="compositionally biased region" description="Basic and acidic residues" evidence="1">
    <location>
        <begin position="155"/>
        <end position="176"/>
    </location>
</feature>
<organism evidence="2 3">
    <name type="scientific">Paramarasmius palmivorus</name>
    <dbReference type="NCBI Taxonomy" id="297713"/>
    <lineage>
        <taxon>Eukaryota</taxon>
        <taxon>Fungi</taxon>
        <taxon>Dikarya</taxon>
        <taxon>Basidiomycota</taxon>
        <taxon>Agaricomycotina</taxon>
        <taxon>Agaricomycetes</taxon>
        <taxon>Agaricomycetidae</taxon>
        <taxon>Agaricales</taxon>
        <taxon>Marasmiineae</taxon>
        <taxon>Marasmiaceae</taxon>
        <taxon>Paramarasmius</taxon>
    </lineage>
</organism>
<sequence length="396" mass="43902">MSVQSVTAQLSCLSVPKAAPELMHFSRMICIDHTEPLFLSQGRMSCVSGSIEHTEPSIHYQRQPSCGPSRTPKSTRRSSPYPPSPAESSSTRPHQVEFVRSDSDSDSDDSSVRRSPTILPTVPDFLQPLGGTRSNGDQGAFSSSSSSSDSDFDEEMRMAVDLLPERGPDVRNESENRGGPATNTRSQAQPAFPASRTDVSGSESSTGSEDEDGDSESEPDDDPFKRKLRKPEGEAGRPNGKGYNLRAASRLPKHAFDRLHSFVKKQVSEKMNCSLPFSRQPKQLKDEIRHAALQKFPVLEDYHRLWPVDDLVRYHLKYQKSALRRKGNDVLIAQADAESKRRANEVFIETLANLRQAHAHTQAEALQAQIQASQGQSSGRNGGSHPKRRRKLRNSK</sequence>
<feature type="compositionally biased region" description="Low complexity" evidence="1">
    <location>
        <begin position="198"/>
        <end position="207"/>
    </location>
</feature>